<name>A0A4P9XMI0_9FUNG</name>
<dbReference type="AlphaFoldDB" id="A0A4P9XMI0"/>
<proteinExistence type="predicted"/>
<organism evidence="1 2">
    <name type="scientific">Thamnocephalis sphaerospora</name>
    <dbReference type="NCBI Taxonomy" id="78915"/>
    <lineage>
        <taxon>Eukaryota</taxon>
        <taxon>Fungi</taxon>
        <taxon>Fungi incertae sedis</taxon>
        <taxon>Zoopagomycota</taxon>
        <taxon>Zoopagomycotina</taxon>
        <taxon>Zoopagomycetes</taxon>
        <taxon>Zoopagales</taxon>
        <taxon>Sigmoideomycetaceae</taxon>
        <taxon>Thamnocephalis</taxon>
    </lineage>
</organism>
<keyword evidence="2" id="KW-1185">Reference proteome</keyword>
<dbReference type="EMBL" id="KZ992877">
    <property type="protein sequence ID" value="RKP06470.1"/>
    <property type="molecule type" value="Genomic_DNA"/>
</dbReference>
<sequence>MSLPLPTPNSQAFIGWSTRLVWWYAENPPLQDDVPIPEMLLRQYHFHAGTGASAAAAPASVPIILIPAPVPSEETYKAEDDSDVPDVDHVVDISAVVPPDLRISQVPDANILVPDEGPFKLATYSYYHAALTASMPWRCCYVNVSLFLVTWDSR</sequence>
<evidence type="ECO:0000313" key="2">
    <source>
        <dbReference type="Proteomes" id="UP000271241"/>
    </source>
</evidence>
<accession>A0A4P9XMI0</accession>
<evidence type="ECO:0000313" key="1">
    <source>
        <dbReference type="EMBL" id="RKP06470.1"/>
    </source>
</evidence>
<protein>
    <submittedName>
        <fullName evidence="1">Uncharacterized protein</fullName>
    </submittedName>
</protein>
<dbReference type="Proteomes" id="UP000271241">
    <property type="component" value="Unassembled WGS sequence"/>
</dbReference>
<reference evidence="2" key="1">
    <citation type="journal article" date="2018" name="Nat. Microbiol.">
        <title>Leveraging single-cell genomics to expand the fungal tree of life.</title>
        <authorList>
            <person name="Ahrendt S.R."/>
            <person name="Quandt C.A."/>
            <person name="Ciobanu D."/>
            <person name="Clum A."/>
            <person name="Salamov A."/>
            <person name="Andreopoulos B."/>
            <person name="Cheng J.F."/>
            <person name="Woyke T."/>
            <person name="Pelin A."/>
            <person name="Henrissat B."/>
            <person name="Reynolds N.K."/>
            <person name="Benny G.L."/>
            <person name="Smith M.E."/>
            <person name="James T.Y."/>
            <person name="Grigoriev I.V."/>
        </authorList>
    </citation>
    <scope>NUCLEOTIDE SEQUENCE [LARGE SCALE GENOMIC DNA]</scope>
    <source>
        <strain evidence="2">RSA 1356</strain>
    </source>
</reference>
<gene>
    <name evidence="1" type="ORF">THASP1DRAFT_25213</name>
</gene>